<dbReference type="Gene3D" id="3.40.30.10">
    <property type="entry name" value="Glutaredoxin"/>
    <property type="match status" value="1"/>
</dbReference>
<dbReference type="SUPFAM" id="SSF52833">
    <property type="entry name" value="Thioredoxin-like"/>
    <property type="match status" value="1"/>
</dbReference>
<evidence type="ECO:0000313" key="3">
    <source>
        <dbReference type="Proteomes" id="UP001142610"/>
    </source>
</evidence>
<accession>A0A9X2L700</accession>
<dbReference type="Gene3D" id="1.20.1050.10">
    <property type="match status" value="1"/>
</dbReference>
<reference evidence="2" key="1">
    <citation type="submission" date="2022-07" db="EMBL/GenBank/DDBJ databases">
        <title>Parvularcula maris sp. nov., an algicidal bacterium isolated from seawater.</title>
        <authorList>
            <person name="Li F."/>
        </authorList>
    </citation>
    <scope>NUCLEOTIDE SEQUENCE</scope>
    <source>
        <strain evidence="2">BGMRC 0090</strain>
    </source>
</reference>
<dbReference type="Proteomes" id="UP001142610">
    <property type="component" value="Unassembled WGS sequence"/>
</dbReference>
<dbReference type="Pfam" id="PF13410">
    <property type="entry name" value="GST_C_2"/>
    <property type="match status" value="1"/>
</dbReference>
<dbReference type="PANTHER" id="PTHR12289:SF67">
    <property type="match status" value="1"/>
</dbReference>
<protein>
    <submittedName>
        <fullName evidence="2">Glutathione S-transferase family protein</fullName>
    </submittedName>
</protein>
<name>A0A9X2L700_9PROT</name>
<comment type="caution">
    <text evidence="2">The sequence shown here is derived from an EMBL/GenBank/DDBJ whole genome shotgun (WGS) entry which is preliminary data.</text>
</comment>
<organism evidence="2 3">
    <name type="scientific">Parvularcula maris</name>
    <dbReference type="NCBI Taxonomy" id="2965077"/>
    <lineage>
        <taxon>Bacteria</taxon>
        <taxon>Pseudomonadati</taxon>
        <taxon>Pseudomonadota</taxon>
        <taxon>Alphaproteobacteria</taxon>
        <taxon>Parvularculales</taxon>
        <taxon>Parvularculaceae</taxon>
        <taxon>Parvularcula</taxon>
    </lineage>
</organism>
<gene>
    <name evidence="2" type="ORF">NOG11_02380</name>
</gene>
<dbReference type="CDD" id="cd00570">
    <property type="entry name" value="GST_N_family"/>
    <property type="match status" value="1"/>
</dbReference>
<dbReference type="GO" id="GO:0005737">
    <property type="term" value="C:cytoplasm"/>
    <property type="evidence" value="ECO:0007669"/>
    <property type="project" value="TreeGrafter"/>
</dbReference>
<dbReference type="InterPro" id="IPR004045">
    <property type="entry name" value="Glutathione_S-Trfase_N"/>
</dbReference>
<dbReference type="Pfam" id="PF13417">
    <property type="entry name" value="GST_N_3"/>
    <property type="match status" value="1"/>
</dbReference>
<dbReference type="PANTHER" id="PTHR12289">
    <property type="entry name" value="METAXIN RELATED"/>
    <property type="match status" value="1"/>
</dbReference>
<evidence type="ECO:0000259" key="1">
    <source>
        <dbReference type="Pfam" id="PF13417"/>
    </source>
</evidence>
<sequence>MTSTDQQTVLYGAPLSLFSGKARAYLRWRGVPFEERLSTPEVYKTIIIPRIGYPMIPVIETPDGQTIQDTTEIIDHFEKHTDGPSVFPDTPKQRFAAHLLEFYGDEWLLIPAMHYRWRHNRDFAHAEFGKTALPDGDEAAQIEAGRKASKMFEGVVPMLGATPEMTDAIEASYEALLGELDAHFARHSYLFGTRPSIGDYGLIGPLYAHLYRDPASGEIMKRLAPNVVAWVRRMHELEGAEPESGEFLDGDEIPETLLPVLRRMMREQGPCIQDMTDKVGALKQSSPDADIPRALGMQPFTLEDRSGEEKTGQRLVFPYGQWLLQRATDHQAGLSDEDRKGVDGLLGQIGGDFIKPEMIKAPVKRENHKLVWA</sequence>
<proteinExistence type="predicted"/>
<dbReference type="InterPro" id="IPR036249">
    <property type="entry name" value="Thioredoxin-like_sf"/>
</dbReference>
<dbReference type="InterPro" id="IPR036282">
    <property type="entry name" value="Glutathione-S-Trfase_C_sf"/>
</dbReference>
<feature type="domain" description="GST N-terminal" evidence="1">
    <location>
        <begin position="10"/>
        <end position="84"/>
    </location>
</feature>
<dbReference type="RefSeq" id="WP_256618028.1">
    <property type="nucleotide sequence ID" value="NZ_JANIBC010000001.1"/>
</dbReference>
<dbReference type="EMBL" id="JANIBC010000001">
    <property type="protein sequence ID" value="MCQ8184223.1"/>
    <property type="molecule type" value="Genomic_DNA"/>
</dbReference>
<keyword evidence="3" id="KW-1185">Reference proteome</keyword>
<dbReference type="SUPFAM" id="SSF47616">
    <property type="entry name" value="GST C-terminal domain-like"/>
    <property type="match status" value="1"/>
</dbReference>
<dbReference type="AlphaFoldDB" id="A0A9X2L700"/>
<dbReference type="InterPro" id="IPR050931">
    <property type="entry name" value="Mito_Protein_Transport_Metaxin"/>
</dbReference>
<evidence type="ECO:0000313" key="2">
    <source>
        <dbReference type="EMBL" id="MCQ8184223.1"/>
    </source>
</evidence>